<feature type="compositionally biased region" description="Polar residues" evidence="1">
    <location>
        <begin position="152"/>
        <end position="173"/>
    </location>
</feature>
<feature type="region of interest" description="Disordered" evidence="1">
    <location>
        <begin position="468"/>
        <end position="535"/>
    </location>
</feature>
<feature type="compositionally biased region" description="Polar residues" evidence="1">
    <location>
        <begin position="471"/>
        <end position="489"/>
    </location>
</feature>
<accession>A0A4Q9MZ93</accession>
<feature type="compositionally biased region" description="Polar residues" evidence="1">
    <location>
        <begin position="328"/>
        <end position="337"/>
    </location>
</feature>
<dbReference type="OrthoDB" id="3194584at2759"/>
<feature type="compositionally biased region" description="Polar residues" evidence="1">
    <location>
        <begin position="23"/>
        <end position="33"/>
    </location>
</feature>
<feature type="compositionally biased region" description="Polar residues" evidence="1">
    <location>
        <begin position="194"/>
        <end position="217"/>
    </location>
</feature>
<protein>
    <submittedName>
        <fullName evidence="2">Uncharacterized protein</fullName>
    </submittedName>
</protein>
<feature type="compositionally biased region" description="Basic and acidic residues" evidence="1">
    <location>
        <begin position="520"/>
        <end position="529"/>
    </location>
</feature>
<reference evidence="2" key="1">
    <citation type="submission" date="2019-01" db="EMBL/GenBank/DDBJ databases">
        <title>Draft genome sequences of three monokaryotic isolates of the white-rot basidiomycete fungus Dichomitus squalens.</title>
        <authorList>
            <consortium name="DOE Joint Genome Institute"/>
            <person name="Lopez S.C."/>
            <person name="Andreopoulos B."/>
            <person name="Pangilinan J."/>
            <person name="Lipzen A."/>
            <person name="Riley R."/>
            <person name="Ahrendt S."/>
            <person name="Ng V."/>
            <person name="Barry K."/>
            <person name="Daum C."/>
            <person name="Grigoriev I.V."/>
            <person name="Hilden K.S."/>
            <person name="Makela M.R."/>
            <person name="de Vries R.P."/>
        </authorList>
    </citation>
    <scope>NUCLEOTIDE SEQUENCE [LARGE SCALE GENOMIC DNA]</scope>
    <source>
        <strain evidence="2">OM18370.1</strain>
    </source>
</reference>
<sequence>MPGGQQWLLPQSQAPMVAPPTVPSASQTRSQEQAPPRQPSAETARTAGKQRDSSQDEDSMPLGSDPDDEEMLVSTLRKAKARGISPRKALEKLHLVYNHTALEWKDYFLENLERLLPKIYPPEHHSRKGVATSTVSHSRPPSSAVRPEHSSSKASTPSTPLPRTSNSNANNHGTAKGMPARAAPVANVQKATAHPSQGKSQSSQPLARTSASATQSKPPLRYRRGSPAQVDHAGVLIPPSSGLLAPVAPRAKADEKTSKFTDEDKIFFIHFLRWRLRQPGAIPSKKDLYKDLAKQTAHHDAEAWKKHWYEHPECPDREYIKARKRAEQSQLRASSPGSGPGYARIGGSSDEDDETSQESDGEDAADNASVVSYYNPNEEVAAEPVGTVPNTRHTSRGRPVTLEEIRAMAQFKAERRDVWEQYTSKQEPWKEFAERPENKHRTLNAWYCVTRDRGAMLDRYYRQYLAEAESSKNQTTPPQQDTDEGSTSPKVEVGSRSPERSAKRGYQAEPLLSSPRKRIKHDDERRVSELLDSSD</sequence>
<dbReference type="AlphaFoldDB" id="A0A4Q9MZ93"/>
<feature type="region of interest" description="Disordered" evidence="1">
    <location>
        <begin position="379"/>
        <end position="401"/>
    </location>
</feature>
<evidence type="ECO:0000256" key="1">
    <source>
        <dbReference type="SAM" id="MobiDB-lite"/>
    </source>
</evidence>
<gene>
    <name evidence="2" type="ORF">BD311DRAFT_653896</name>
</gene>
<name>A0A4Q9MZ93_9APHY</name>
<proteinExistence type="predicted"/>
<dbReference type="Proteomes" id="UP000292957">
    <property type="component" value="Unassembled WGS sequence"/>
</dbReference>
<organism evidence="2">
    <name type="scientific">Dichomitus squalens</name>
    <dbReference type="NCBI Taxonomy" id="114155"/>
    <lineage>
        <taxon>Eukaryota</taxon>
        <taxon>Fungi</taxon>
        <taxon>Dikarya</taxon>
        <taxon>Basidiomycota</taxon>
        <taxon>Agaricomycotina</taxon>
        <taxon>Agaricomycetes</taxon>
        <taxon>Polyporales</taxon>
        <taxon>Polyporaceae</taxon>
        <taxon>Dichomitus</taxon>
    </lineage>
</organism>
<dbReference type="EMBL" id="ML143393">
    <property type="protein sequence ID" value="TBU32857.1"/>
    <property type="molecule type" value="Genomic_DNA"/>
</dbReference>
<feature type="compositionally biased region" description="Acidic residues" evidence="1">
    <location>
        <begin position="55"/>
        <end position="71"/>
    </location>
</feature>
<feature type="region of interest" description="Disordered" evidence="1">
    <location>
        <begin position="1"/>
        <end position="73"/>
    </location>
</feature>
<feature type="compositionally biased region" description="Acidic residues" evidence="1">
    <location>
        <begin position="349"/>
        <end position="365"/>
    </location>
</feature>
<feature type="region of interest" description="Disordered" evidence="1">
    <location>
        <begin position="323"/>
        <end position="367"/>
    </location>
</feature>
<evidence type="ECO:0000313" key="2">
    <source>
        <dbReference type="EMBL" id="TBU32857.1"/>
    </source>
</evidence>
<feature type="compositionally biased region" description="Polar residues" evidence="1">
    <location>
        <begin position="131"/>
        <end position="141"/>
    </location>
</feature>
<feature type="region of interest" description="Disordered" evidence="1">
    <location>
        <begin position="122"/>
        <end position="226"/>
    </location>
</feature>